<sequence>MFRLVFFLIIVFSGLFLPALSVYAAAVSSNLYAEAEQSIYQIQVVNRKTSNKSTIGSGFLIEREDILATNYHVVSDYVNDPGNFRLEYLSTSGETGELELLGVDVLHDLAVLKAGIGLGKPLETDTVPEKGAALYSLGNPLDLGFSIVVGINNGILSNSEENNIHFSGSLNAGMSGGPSLNEAGKVIGINVATAGDDVSFLVSAQYLDILLERIKLRSFKPSDDFRNDITNQLRTKSVEMLGGLLDNEWEGVVIGRYIVPAEMGDSVTCWDGSDEPEERGLVEVTAANCSNELRIYLNKKLSVGSVQYQYAWYETEKMIPPRFYRNYELNNNAGMRVRSDDQSVTSFDCKTHFVDVSSKDFKMTVCRRDYRQYKGLSDVLVTGAMVGDQKRGMLFDLYLSGSDFASAIRLLERMLGSFKWHK</sequence>
<keyword evidence="2" id="KW-0378">Hydrolase</keyword>
<dbReference type="EMBL" id="CACVAT010000595">
    <property type="protein sequence ID" value="CAA6830519.1"/>
    <property type="molecule type" value="Genomic_DNA"/>
</dbReference>
<accession>A0A6S6UES0</accession>
<organism evidence="2">
    <name type="scientific">uncultured Thiotrichaceae bacterium</name>
    <dbReference type="NCBI Taxonomy" id="298394"/>
    <lineage>
        <taxon>Bacteria</taxon>
        <taxon>Pseudomonadati</taxon>
        <taxon>Pseudomonadota</taxon>
        <taxon>Gammaproteobacteria</taxon>
        <taxon>Thiotrichales</taxon>
        <taxon>Thiotrichaceae</taxon>
        <taxon>environmental samples</taxon>
    </lineage>
</organism>
<feature type="chain" id="PRO_5027769657" evidence="1">
    <location>
        <begin position="25"/>
        <end position="422"/>
    </location>
</feature>
<protein>
    <submittedName>
        <fullName evidence="2">HtrA protease/chaperone protein</fullName>
    </submittedName>
</protein>
<evidence type="ECO:0000256" key="1">
    <source>
        <dbReference type="SAM" id="SignalP"/>
    </source>
</evidence>
<gene>
    <name evidence="2" type="ORF">HELGO_WM25408</name>
</gene>
<dbReference type="SUPFAM" id="SSF50494">
    <property type="entry name" value="Trypsin-like serine proteases"/>
    <property type="match status" value="1"/>
</dbReference>
<keyword evidence="1" id="KW-0732">Signal</keyword>
<dbReference type="AlphaFoldDB" id="A0A6S6UES0"/>
<proteinExistence type="predicted"/>
<feature type="signal peptide" evidence="1">
    <location>
        <begin position="1"/>
        <end position="24"/>
    </location>
</feature>
<dbReference type="GO" id="GO:0006508">
    <property type="term" value="P:proteolysis"/>
    <property type="evidence" value="ECO:0007669"/>
    <property type="project" value="UniProtKB-KW"/>
</dbReference>
<dbReference type="GO" id="GO:0004252">
    <property type="term" value="F:serine-type endopeptidase activity"/>
    <property type="evidence" value="ECO:0007669"/>
    <property type="project" value="InterPro"/>
</dbReference>
<dbReference type="InterPro" id="IPR009003">
    <property type="entry name" value="Peptidase_S1_PA"/>
</dbReference>
<name>A0A6S6UES0_9GAMM</name>
<dbReference type="PRINTS" id="PR00834">
    <property type="entry name" value="PROTEASES2C"/>
</dbReference>
<evidence type="ECO:0000313" key="2">
    <source>
        <dbReference type="EMBL" id="CAA6830519.1"/>
    </source>
</evidence>
<dbReference type="PANTHER" id="PTHR43019">
    <property type="entry name" value="SERINE ENDOPROTEASE DEGS"/>
    <property type="match status" value="1"/>
</dbReference>
<dbReference type="PANTHER" id="PTHR43019:SF23">
    <property type="entry name" value="PROTEASE DO-LIKE 5, CHLOROPLASTIC"/>
    <property type="match status" value="1"/>
</dbReference>
<keyword evidence="2" id="KW-0645">Protease</keyword>
<dbReference type="InterPro" id="IPR001940">
    <property type="entry name" value="Peptidase_S1C"/>
</dbReference>
<dbReference type="InterPro" id="IPR043504">
    <property type="entry name" value="Peptidase_S1_PA_chymotrypsin"/>
</dbReference>
<dbReference type="Pfam" id="PF13365">
    <property type="entry name" value="Trypsin_2"/>
    <property type="match status" value="1"/>
</dbReference>
<dbReference type="Gene3D" id="2.40.10.10">
    <property type="entry name" value="Trypsin-like serine proteases"/>
    <property type="match status" value="2"/>
</dbReference>
<reference evidence="2" key="1">
    <citation type="submission" date="2020-01" db="EMBL/GenBank/DDBJ databases">
        <authorList>
            <person name="Meier V. D."/>
            <person name="Meier V D."/>
        </authorList>
    </citation>
    <scope>NUCLEOTIDE SEQUENCE</scope>
    <source>
        <strain evidence="2">HLG_WM_MAG_09</strain>
    </source>
</reference>